<gene>
    <name evidence="3" type="ordered locus">Mahau_1025</name>
</gene>
<evidence type="ECO:0000313" key="4">
    <source>
        <dbReference type="Proteomes" id="UP000008457"/>
    </source>
</evidence>
<dbReference type="Pfam" id="PF13439">
    <property type="entry name" value="Glyco_transf_4"/>
    <property type="match status" value="1"/>
</dbReference>
<dbReference type="Gene3D" id="3.40.50.2000">
    <property type="entry name" value="Glycogen Phosphorylase B"/>
    <property type="match status" value="2"/>
</dbReference>
<dbReference type="SUPFAM" id="SSF53756">
    <property type="entry name" value="UDP-Glycosyltransferase/glycogen phosphorylase"/>
    <property type="match status" value="1"/>
</dbReference>
<dbReference type="EMBL" id="CP002360">
    <property type="protein sequence ID" value="AEE96223.1"/>
    <property type="molecule type" value="Genomic_DNA"/>
</dbReference>
<organism evidence="3 4">
    <name type="scientific">Mahella australiensis (strain DSM 15567 / CIP 107919 / 50-1 BON)</name>
    <dbReference type="NCBI Taxonomy" id="697281"/>
    <lineage>
        <taxon>Bacteria</taxon>
        <taxon>Bacillati</taxon>
        <taxon>Bacillota</taxon>
        <taxon>Clostridia</taxon>
        <taxon>Thermoanaerobacterales</taxon>
        <taxon>Thermoanaerobacterales Family IV. Incertae Sedis</taxon>
        <taxon>Mahella</taxon>
    </lineage>
</organism>
<dbReference type="HOGENOM" id="CLU_009583_2_3_9"/>
<dbReference type="GO" id="GO:0016758">
    <property type="term" value="F:hexosyltransferase activity"/>
    <property type="evidence" value="ECO:0007669"/>
    <property type="project" value="TreeGrafter"/>
</dbReference>
<dbReference type="PANTHER" id="PTHR45947:SF3">
    <property type="entry name" value="SULFOQUINOVOSYL TRANSFERASE SQD2"/>
    <property type="match status" value="1"/>
</dbReference>
<dbReference type="InterPro" id="IPR028098">
    <property type="entry name" value="Glyco_trans_4-like_N"/>
</dbReference>
<evidence type="ECO:0000259" key="2">
    <source>
        <dbReference type="Pfam" id="PF13439"/>
    </source>
</evidence>
<feature type="domain" description="Glycosyl transferase family 1" evidence="1">
    <location>
        <begin position="207"/>
        <end position="362"/>
    </location>
</feature>
<dbReference type="InterPro" id="IPR001296">
    <property type="entry name" value="Glyco_trans_1"/>
</dbReference>
<feature type="domain" description="Glycosyltransferase subfamily 4-like N-terminal" evidence="2">
    <location>
        <begin position="15"/>
        <end position="190"/>
    </location>
</feature>
<dbReference type="InterPro" id="IPR050194">
    <property type="entry name" value="Glycosyltransferase_grp1"/>
</dbReference>
<dbReference type="CDD" id="cd03801">
    <property type="entry name" value="GT4_PimA-like"/>
    <property type="match status" value="1"/>
</dbReference>
<reference evidence="3 4" key="2">
    <citation type="journal article" date="2011" name="Stand. Genomic Sci.">
        <title>Complete genome sequence of Mahella australiensis type strain (50-1 BON).</title>
        <authorList>
            <person name="Sikorski J."/>
            <person name="Teshima H."/>
            <person name="Nolan M."/>
            <person name="Lucas S."/>
            <person name="Hammon N."/>
            <person name="Deshpande S."/>
            <person name="Cheng J.F."/>
            <person name="Pitluck S."/>
            <person name="Liolios K."/>
            <person name="Pagani I."/>
            <person name="Ivanova N."/>
            <person name="Huntemann M."/>
            <person name="Mavromatis K."/>
            <person name="Ovchinikova G."/>
            <person name="Pati A."/>
            <person name="Tapia R."/>
            <person name="Han C."/>
            <person name="Goodwin L."/>
            <person name="Chen A."/>
            <person name="Palaniappan K."/>
            <person name="Land M."/>
            <person name="Hauser L."/>
            <person name="Ngatchou-Djao O.D."/>
            <person name="Rohde M."/>
            <person name="Pukall R."/>
            <person name="Spring S."/>
            <person name="Abt B."/>
            <person name="Goker M."/>
            <person name="Detter J.C."/>
            <person name="Woyke T."/>
            <person name="Bristow J."/>
            <person name="Markowitz V."/>
            <person name="Hugenholtz P."/>
            <person name="Eisen J.A."/>
            <person name="Kyrpides N.C."/>
            <person name="Klenk H.P."/>
            <person name="Lapidus A."/>
        </authorList>
    </citation>
    <scope>NUCLEOTIDE SEQUENCE [LARGE SCALE GENOMIC DNA]</scope>
    <source>
        <strain evidence="4">DSM 15567 / CIP 107919 / 50-1 BON</strain>
    </source>
</reference>
<evidence type="ECO:0000259" key="1">
    <source>
        <dbReference type="Pfam" id="PF00534"/>
    </source>
</evidence>
<protein>
    <submittedName>
        <fullName evidence="3">Glycosyl transferase group 1</fullName>
    </submittedName>
</protein>
<name>F4A2P3_MAHA5</name>
<dbReference type="AlphaFoldDB" id="F4A2P3"/>
<dbReference type="STRING" id="697281.Mahau_1025"/>
<accession>F4A2P3</accession>
<dbReference type="eggNOG" id="COG0297">
    <property type="taxonomic scope" value="Bacteria"/>
</dbReference>
<dbReference type="Pfam" id="PF00534">
    <property type="entry name" value="Glycos_transf_1"/>
    <property type="match status" value="1"/>
</dbReference>
<dbReference type="PANTHER" id="PTHR45947">
    <property type="entry name" value="SULFOQUINOVOSYL TRANSFERASE SQD2"/>
    <property type="match status" value="1"/>
</dbReference>
<dbReference type="Proteomes" id="UP000008457">
    <property type="component" value="Chromosome"/>
</dbReference>
<dbReference type="RefSeq" id="WP_013780653.1">
    <property type="nucleotide sequence ID" value="NC_015520.1"/>
</dbReference>
<dbReference type="OrthoDB" id="9795068at2"/>
<reference evidence="4" key="1">
    <citation type="submission" date="2010-11" db="EMBL/GenBank/DDBJ databases">
        <title>The complete genome of Mahella australiensis DSM 15567.</title>
        <authorList>
            <consortium name="US DOE Joint Genome Institute (JGI-PGF)"/>
            <person name="Lucas S."/>
            <person name="Copeland A."/>
            <person name="Lapidus A."/>
            <person name="Bruce D."/>
            <person name="Goodwin L."/>
            <person name="Pitluck S."/>
            <person name="Kyrpides N."/>
            <person name="Mavromatis K."/>
            <person name="Pagani I."/>
            <person name="Ivanova N."/>
            <person name="Teshima H."/>
            <person name="Brettin T."/>
            <person name="Detter J.C."/>
            <person name="Han C."/>
            <person name="Tapia R."/>
            <person name="Land M."/>
            <person name="Hauser L."/>
            <person name="Markowitz V."/>
            <person name="Cheng J.-F."/>
            <person name="Hugenholtz P."/>
            <person name="Woyke T."/>
            <person name="Wu D."/>
            <person name="Spring S."/>
            <person name="Pukall R."/>
            <person name="Steenblock K."/>
            <person name="Schneider S."/>
            <person name="Klenk H.-P."/>
            <person name="Eisen J.A."/>
        </authorList>
    </citation>
    <scope>NUCLEOTIDE SEQUENCE [LARGE SCALE GENOMIC DNA]</scope>
    <source>
        <strain evidence="4">DSM 15567 / CIP 107919 / 50-1 BON</strain>
    </source>
</reference>
<dbReference type="KEGG" id="mas:Mahau_1025"/>
<evidence type="ECO:0000313" key="3">
    <source>
        <dbReference type="EMBL" id="AEE96223.1"/>
    </source>
</evidence>
<keyword evidence="3" id="KW-0808">Transferase</keyword>
<sequence>MKVLMLAWEYPPRSVGGISSHVYDLSHHMAKMGHTVYVITCNDNTLKEFEEDKGVYVYRVCPYNITTNNFIDWVFHLNMAALERATQLLNDGLDIDIIHVHDWLMAFCGRALKHVYGKPLIVTIHASEYGRNNGLHNDMQRYISNVEWWLTYEAWRVICCSNYMKDELRFVFQLPEDKIRILPNGVDIEQLSVDGDISDFRLRYAAPDQRIICFVGRLVREKGVDTLITAAPAVLSRHPEVKFVIAGNGPYEDALRRMTWDRGLYEKVQFTGYVDKQTRNKLYKSSDIAVFPSLYEPFGIVALEAMAARVPVVVSDVGGLSEIVVDGVDGYKVPPGNAGALADSILSLLDNPSMASRMCQKAFYKVQEAYNWDMIASATIKVYKEVLHENKRTSKKAPVSSLPYISI</sequence>
<proteinExistence type="predicted"/>
<keyword evidence="4" id="KW-1185">Reference proteome</keyword>